<feature type="compositionally biased region" description="Polar residues" evidence="1">
    <location>
        <begin position="51"/>
        <end position="79"/>
    </location>
</feature>
<dbReference type="Proteomes" id="UP001161390">
    <property type="component" value="Unassembled WGS sequence"/>
</dbReference>
<reference evidence="2" key="1">
    <citation type="journal article" date="2014" name="Int. J. Syst. Evol. Microbiol.">
        <title>Complete genome of a new Firmicutes species belonging to the dominant human colonic microbiota ('Ruminococcus bicirculans') reveals two chromosomes and a selective capacity to utilize plant glucans.</title>
        <authorList>
            <consortium name="NISC Comparative Sequencing Program"/>
            <person name="Wegmann U."/>
            <person name="Louis P."/>
            <person name="Goesmann A."/>
            <person name="Henrissat B."/>
            <person name="Duncan S.H."/>
            <person name="Flint H.J."/>
        </authorList>
    </citation>
    <scope>NUCLEOTIDE SEQUENCE</scope>
    <source>
        <strain evidence="2">NBRC 108216</strain>
    </source>
</reference>
<feature type="region of interest" description="Disordered" evidence="1">
    <location>
        <begin position="43"/>
        <end position="79"/>
    </location>
</feature>
<reference evidence="2" key="2">
    <citation type="submission" date="2023-01" db="EMBL/GenBank/DDBJ databases">
        <title>Draft genome sequence of Algimonas porphyrae strain NBRC 108216.</title>
        <authorList>
            <person name="Sun Q."/>
            <person name="Mori K."/>
        </authorList>
    </citation>
    <scope>NUCLEOTIDE SEQUENCE</scope>
    <source>
        <strain evidence="2">NBRC 108216</strain>
    </source>
</reference>
<organism evidence="2 3">
    <name type="scientific">Algimonas porphyrae</name>
    <dbReference type="NCBI Taxonomy" id="1128113"/>
    <lineage>
        <taxon>Bacteria</taxon>
        <taxon>Pseudomonadati</taxon>
        <taxon>Pseudomonadota</taxon>
        <taxon>Alphaproteobacteria</taxon>
        <taxon>Maricaulales</taxon>
        <taxon>Robiginitomaculaceae</taxon>
        <taxon>Algimonas</taxon>
    </lineage>
</organism>
<accession>A0ABQ5UXR9</accession>
<sequence>MIEDIRKSTDQEGFLLHSTLGMSGSVMRVRPARCFMRSAINDKMDRRGHENASSTFASQSLNRNNMSYITPSGGTQPYG</sequence>
<dbReference type="EMBL" id="BSNJ01000001">
    <property type="protein sequence ID" value="GLQ19161.1"/>
    <property type="molecule type" value="Genomic_DNA"/>
</dbReference>
<protein>
    <submittedName>
        <fullName evidence="2">Uncharacterized protein</fullName>
    </submittedName>
</protein>
<proteinExistence type="predicted"/>
<name>A0ABQ5UXR9_9PROT</name>
<evidence type="ECO:0000313" key="2">
    <source>
        <dbReference type="EMBL" id="GLQ19161.1"/>
    </source>
</evidence>
<gene>
    <name evidence="2" type="ORF">GCM10007854_01160</name>
</gene>
<keyword evidence="3" id="KW-1185">Reference proteome</keyword>
<evidence type="ECO:0000313" key="3">
    <source>
        <dbReference type="Proteomes" id="UP001161390"/>
    </source>
</evidence>
<evidence type="ECO:0000256" key="1">
    <source>
        <dbReference type="SAM" id="MobiDB-lite"/>
    </source>
</evidence>
<comment type="caution">
    <text evidence="2">The sequence shown here is derived from an EMBL/GenBank/DDBJ whole genome shotgun (WGS) entry which is preliminary data.</text>
</comment>